<dbReference type="Pfam" id="PF08282">
    <property type="entry name" value="Hydrolase_3"/>
    <property type="match status" value="1"/>
</dbReference>
<dbReference type="OrthoDB" id="3352408at2759"/>
<evidence type="ECO:0000256" key="9">
    <source>
        <dbReference type="ARBA" id="ARBA00022840"/>
    </source>
</evidence>
<dbReference type="InterPro" id="IPR044492">
    <property type="entry name" value="P_typ_ATPase_HD_dom"/>
</dbReference>
<dbReference type="GO" id="GO:0006825">
    <property type="term" value="P:copper ion transport"/>
    <property type="evidence" value="ECO:0007669"/>
    <property type="project" value="UniProtKB-KW"/>
</dbReference>
<evidence type="ECO:0000259" key="21">
    <source>
        <dbReference type="SMART" id="SM00831"/>
    </source>
</evidence>
<keyword evidence="10" id="KW-1278">Translocase</keyword>
<evidence type="ECO:0000256" key="12">
    <source>
        <dbReference type="ARBA" id="ARBA00023008"/>
    </source>
</evidence>
<keyword evidence="5 20" id="KW-0812">Transmembrane</keyword>
<protein>
    <recommendedName>
        <fullName evidence="21">Cation-transporting P-type ATPase N-terminal domain-containing protein</fullName>
    </recommendedName>
</protein>
<evidence type="ECO:0000256" key="6">
    <source>
        <dbReference type="ARBA" id="ARBA00022723"/>
    </source>
</evidence>
<keyword evidence="3" id="KW-1003">Cell membrane</keyword>
<evidence type="ECO:0000313" key="22">
    <source>
        <dbReference type="EMBL" id="OXU17099.1"/>
    </source>
</evidence>
<dbReference type="SMART" id="SM00831">
    <property type="entry name" value="Cation_ATPase_N"/>
    <property type="match status" value="1"/>
</dbReference>
<dbReference type="Gene3D" id="1.20.1110.10">
    <property type="entry name" value="Calcium-transporting ATPase, transmembrane domain"/>
    <property type="match status" value="2"/>
</dbReference>
<feature type="transmembrane region" description="Helical" evidence="20">
    <location>
        <begin position="289"/>
        <end position="309"/>
    </location>
</feature>
<keyword evidence="2" id="KW-0813">Transport</keyword>
<dbReference type="InterPro" id="IPR050510">
    <property type="entry name" value="Cation_transp_ATPase_P-type"/>
</dbReference>
<dbReference type="PRINTS" id="PR00119">
    <property type="entry name" value="CATATPASE"/>
</dbReference>
<keyword evidence="12" id="KW-0186">Copper</keyword>
<evidence type="ECO:0000256" key="3">
    <source>
        <dbReference type="ARBA" id="ARBA00022475"/>
    </source>
</evidence>
<feature type="transmembrane region" description="Helical" evidence="20">
    <location>
        <begin position="968"/>
        <end position="987"/>
    </location>
</feature>
<dbReference type="InterPro" id="IPR023298">
    <property type="entry name" value="ATPase_P-typ_TM_dom_sf"/>
</dbReference>
<sequence length="1070" mass="119666">MAKEIRNKLPLVGKQPSSGHLAPKKYTDEQIDDLYHELETQDHVIPIQRLCEKLNTSVSQGMSSENAAQVYAENGPNSLSPTKVTPEYIKFLKCLYGGFAVLLWVCALLCFVLYGVEIITGHEEEGIEWFGVIIVVICLISGVFAYIQESKNTKVMESFKRMVPVIATVLRDGIRLQLPAEEVVVGDLVEIRLGDKIPADIRIIECHGLRVENSSITGESEPTTRTDYPTDNNPLESKNVAFFSSYAVAGNGKGIVIATGDDTMIGRLAGLTTQLTKTETPIAKEIRHFVHLIMFVAIICGLVFFLLSLMVEGDIVKAFTYLLGIVIANVPEVLLITVTTSLTLTAKKMADKNCLVKNLEAVETLGSTSTICSDKTGTLTQNKMTVSNIWFGNTRFNFPANTMLGVERDLLLEKPAFNNFVKDATLCLRAEFKDDSESAQYTLIEDRLVMGDASETGDLLRLVDRINERSLVCYRHRNSAGILKFCEHIHPTKSFRAAYPKVAEIPFSSVTKYQLSIHKDVNGFIVIMKGAPEVIMDFCSTMMTAEGTTREMTPADLELSRKACTEMGYLGERVLAYCDYVLPVDPYDSEYVFNTSSPENYNFPTSGYRFVGLVSLQDPPRPFVYEAVHKCRTAGIKVIMVTGDHPVTAIAIAKKVGIIGEGHETRYERNLLLDKTFSQKSGSEEEAIVVTGSELRNMNEEELDYIIRSYEEIVFARTSPQQKLLIVESCQRLGEIVAVTGKIGRVDTASEYNANSDDELNTGDGVNDSPALRKADIGVAMGIAGSDVAKNAADMILLDDNFASIVTGVEEGRLIFDNLKKSIAYTLTSSVPEMLPMLASIIFSIPLPFVIELVLCIDIGTDLLPAVALAYEKAESDIMRRAPRNPQYDKLVNKRLISMTYGQIGMTQAMAGFYTYFSILMYHGFLPKDLFGLRVDWENRAINDLKDSYGQTWDYQSRMDLLNEARTGYFLSIVITQMIDLIMCKTRKNSIFQQGMDNWSLNFAFVFEAILTSILLYVPGTEKVLKTMPLDLFWYWPCLPLGLFLWTYDELRRLWIRTHPGGFIERETYY</sequence>
<keyword evidence="6" id="KW-0479">Metal-binding</keyword>
<evidence type="ECO:0000256" key="5">
    <source>
        <dbReference type="ARBA" id="ARBA00022692"/>
    </source>
</evidence>
<dbReference type="SUPFAM" id="SSF81653">
    <property type="entry name" value="Calcium ATPase, transduction domain A"/>
    <property type="match status" value="1"/>
</dbReference>
<dbReference type="Pfam" id="PF00689">
    <property type="entry name" value="Cation_ATPase_C"/>
    <property type="match status" value="1"/>
</dbReference>
<dbReference type="Proteomes" id="UP000215335">
    <property type="component" value="Unassembled WGS sequence"/>
</dbReference>
<evidence type="ECO:0000256" key="16">
    <source>
        <dbReference type="ARBA" id="ARBA00023201"/>
    </source>
</evidence>
<dbReference type="SUPFAM" id="SSF81660">
    <property type="entry name" value="Metal cation-transporting ATPase, ATP-binding domain N"/>
    <property type="match status" value="1"/>
</dbReference>
<keyword evidence="4" id="KW-0633">Potassium transport</keyword>
<dbReference type="Pfam" id="PF00122">
    <property type="entry name" value="E1-E2_ATPase"/>
    <property type="match status" value="1"/>
</dbReference>
<comment type="function">
    <text evidence="17">This is the catalytic component of the active enzyme, which catalyzes the hydrolysis of ATP coupled with the exchange of sodium and potassium ions across the plasma membrane. This action creates the electrochemical gradient of sodium and potassium ions, providing the energy for active transport of various nutrients.</text>
</comment>
<feature type="transmembrane region" description="Helical" evidence="20">
    <location>
        <begin position="1032"/>
        <end position="1048"/>
    </location>
</feature>
<comment type="subunit">
    <text evidence="18">The sodium/potassium-transporting ATPase is composed of a catalytic alpha subunit, an auxiliary non-catalytic beta subunit and an additional regulatory subunit.</text>
</comment>
<dbReference type="GO" id="GO:0005391">
    <property type="term" value="F:P-type sodium:potassium-exchanging transporter activity"/>
    <property type="evidence" value="ECO:0007669"/>
    <property type="project" value="TreeGrafter"/>
</dbReference>
<dbReference type="GO" id="GO:0005524">
    <property type="term" value="F:ATP binding"/>
    <property type="evidence" value="ECO:0007669"/>
    <property type="project" value="UniProtKB-KW"/>
</dbReference>
<dbReference type="PANTHER" id="PTHR43294:SF13">
    <property type="entry name" value="SODIUM_POTASSIUM-TRANSPORTING ATPASE SUBUNIT ALPHA"/>
    <property type="match status" value="1"/>
</dbReference>
<dbReference type="InterPro" id="IPR008250">
    <property type="entry name" value="ATPase_P-typ_transduc_dom_A_sf"/>
</dbReference>
<evidence type="ECO:0000313" key="23">
    <source>
        <dbReference type="Proteomes" id="UP000215335"/>
    </source>
</evidence>
<dbReference type="SFLD" id="SFLDG00002">
    <property type="entry name" value="C1.7:_P-type_atpase_like"/>
    <property type="match status" value="1"/>
</dbReference>
<dbReference type="FunFam" id="1.20.1110.10:FF:000038">
    <property type="entry name" value="Sodium/potassium-transporting ATPase subunit alpha"/>
    <property type="match status" value="1"/>
</dbReference>
<keyword evidence="8" id="KW-0187">Copper transport</keyword>
<dbReference type="SFLD" id="SFLDF00027">
    <property type="entry name" value="p-type_atpase"/>
    <property type="match status" value="1"/>
</dbReference>
<dbReference type="GO" id="GO:0036376">
    <property type="term" value="P:sodium ion export across plasma membrane"/>
    <property type="evidence" value="ECO:0007669"/>
    <property type="project" value="TreeGrafter"/>
</dbReference>
<evidence type="ECO:0000256" key="4">
    <source>
        <dbReference type="ARBA" id="ARBA00022607"/>
    </source>
</evidence>
<evidence type="ECO:0000256" key="11">
    <source>
        <dbReference type="ARBA" id="ARBA00022989"/>
    </source>
</evidence>
<evidence type="ECO:0000256" key="17">
    <source>
        <dbReference type="ARBA" id="ARBA00037422"/>
    </source>
</evidence>
<dbReference type="SFLD" id="SFLDS00003">
    <property type="entry name" value="Haloacid_Dehalogenase"/>
    <property type="match status" value="1"/>
</dbReference>
<dbReference type="Gene3D" id="3.40.1110.10">
    <property type="entry name" value="Calcium-transporting ATPase, cytoplasmic domain N"/>
    <property type="match status" value="1"/>
</dbReference>
<dbReference type="Pfam" id="PF13246">
    <property type="entry name" value="Cation_ATPase"/>
    <property type="match status" value="1"/>
</dbReference>
<dbReference type="GO" id="GO:0005886">
    <property type="term" value="C:plasma membrane"/>
    <property type="evidence" value="ECO:0007669"/>
    <property type="project" value="UniProtKB-SubCell"/>
</dbReference>
<keyword evidence="7" id="KW-0547">Nucleotide-binding</keyword>
<dbReference type="Gene3D" id="3.40.50.1000">
    <property type="entry name" value="HAD superfamily/HAD-like"/>
    <property type="match status" value="2"/>
</dbReference>
<comment type="subcellular location">
    <subcellularLocation>
        <location evidence="1">Cell membrane</location>
        <topology evidence="1">Multi-pass membrane protein</topology>
    </subcellularLocation>
</comment>
<dbReference type="InterPro" id="IPR001757">
    <property type="entry name" value="P_typ_ATPase"/>
</dbReference>
<keyword evidence="15 20" id="KW-0472">Membrane</keyword>
<keyword evidence="4" id="KW-0630">Potassium</keyword>
<dbReference type="FunFam" id="2.70.150.10:FF:000003">
    <property type="entry name" value="Sodium/potassium-transporting ATPase subunit alpha"/>
    <property type="match status" value="1"/>
</dbReference>
<evidence type="ECO:0000256" key="19">
    <source>
        <dbReference type="SAM" id="MobiDB-lite"/>
    </source>
</evidence>
<accession>A0A232EFG3</accession>
<keyword evidence="9" id="KW-0067">ATP-binding</keyword>
<dbReference type="InterPro" id="IPR059000">
    <property type="entry name" value="ATPase_P-type_domA"/>
</dbReference>
<dbReference type="InterPro" id="IPR023299">
    <property type="entry name" value="ATPase_P-typ_cyto_dom_N"/>
</dbReference>
<dbReference type="EMBL" id="NNAY01005021">
    <property type="protein sequence ID" value="OXU17099.1"/>
    <property type="molecule type" value="Genomic_DNA"/>
</dbReference>
<dbReference type="SUPFAM" id="SSF81665">
    <property type="entry name" value="Calcium ATPase, transmembrane domain M"/>
    <property type="match status" value="1"/>
</dbReference>
<feature type="transmembrane region" description="Helical" evidence="20">
    <location>
        <begin position="999"/>
        <end position="1020"/>
    </location>
</feature>
<dbReference type="FunFam" id="3.40.50.1000:FF:000144">
    <property type="entry name" value="copper-transporting ATPase 1 isoform X2"/>
    <property type="match status" value="1"/>
</dbReference>
<keyword evidence="23" id="KW-1185">Reference proteome</keyword>
<evidence type="ECO:0000256" key="7">
    <source>
        <dbReference type="ARBA" id="ARBA00022741"/>
    </source>
</evidence>
<organism evidence="22 23">
    <name type="scientific">Trichomalopsis sarcophagae</name>
    <dbReference type="NCBI Taxonomy" id="543379"/>
    <lineage>
        <taxon>Eukaryota</taxon>
        <taxon>Metazoa</taxon>
        <taxon>Ecdysozoa</taxon>
        <taxon>Arthropoda</taxon>
        <taxon>Hexapoda</taxon>
        <taxon>Insecta</taxon>
        <taxon>Pterygota</taxon>
        <taxon>Neoptera</taxon>
        <taxon>Endopterygota</taxon>
        <taxon>Hymenoptera</taxon>
        <taxon>Apocrita</taxon>
        <taxon>Proctotrupomorpha</taxon>
        <taxon>Chalcidoidea</taxon>
        <taxon>Pteromalidae</taxon>
        <taxon>Pteromalinae</taxon>
        <taxon>Trichomalopsis</taxon>
    </lineage>
</organism>
<feature type="domain" description="Cation-transporting P-type ATPase N-terminal" evidence="21">
    <location>
        <begin position="41"/>
        <end position="115"/>
    </location>
</feature>
<comment type="caution">
    <text evidence="22">The sequence shown here is derived from an EMBL/GenBank/DDBJ whole genome shotgun (WGS) entry which is preliminary data.</text>
</comment>
<dbReference type="GO" id="GO:0016887">
    <property type="term" value="F:ATP hydrolysis activity"/>
    <property type="evidence" value="ECO:0007669"/>
    <property type="project" value="InterPro"/>
</dbReference>
<dbReference type="NCBIfam" id="TIGR01494">
    <property type="entry name" value="ATPase_P-type"/>
    <property type="match status" value="2"/>
</dbReference>
<dbReference type="InterPro" id="IPR036412">
    <property type="entry name" value="HAD-like_sf"/>
</dbReference>
<dbReference type="PROSITE" id="PS00154">
    <property type="entry name" value="ATPASE_E1_E2"/>
    <property type="match status" value="1"/>
</dbReference>
<evidence type="ECO:0000256" key="2">
    <source>
        <dbReference type="ARBA" id="ARBA00022448"/>
    </source>
</evidence>
<dbReference type="PRINTS" id="PR00121">
    <property type="entry name" value="NAKATPASE"/>
</dbReference>
<evidence type="ECO:0000256" key="10">
    <source>
        <dbReference type="ARBA" id="ARBA00022967"/>
    </source>
</evidence>
<feature type="transmembrane region" description="Helical" evidence="20">
    <location>
        <begin position="849"/>
        <end position="871"/>
    </location>
</feature>
<dbReference type="GO" id="GO:1902600">
    <property type="term" value="P:proton transmembrane transport"/>
    <property type="evidence" value="ECO:0007669"/>
    <property type="project" value="TreeGrafter"/>
</dbReference>
<keyword evidence="4" id="KW-0740">Sodium/potassium transport</keyword>
<dbReference type="STRING" id="543379.A0A232EFG3"/>
<dbReference type="Gene3D" id="2.70.150.10">
    <property type="entry name" value="Calcium-transporting ATPase, cytoplasmic transduction domain A"/>
    <property type="match status" value="1"/>
</dbReference>
<keyword evidence="16" id="KW-0739">Sodium transport</keyword>
<dbReference type="PANTHER" id="PTHR43294">
    <property type="entry name" value="SODIUM/POTASSIUM-TRANSPORTING ATPASE SUBUNIT ALPHA"/>
    <property type="match status" value="1"/>
</dbReference>
<dbReference type="GO" id="GO:0006883">
    <property type="term" value="P:intracellular sodium ion homeostasis"/>
    <property type="evidence" value="ECO:0007669"/>
    <property type="project" value="TreeGrafter"/>
</dbReference>
<dbReference type="Pfam" id="PF00690">
    <property type="entry name" value="Cation_ATPase_N"/>
    <property type="match status" value="1"/>
</dbReference>
<feature type="transmembrane region" description="Helical" evidence="20">
    <location>
        <begin position="904"/>
        <end position="925"/>
    </location>
</feature>
<evidence type="ECO:0000256" key="14">
    <source>
        <dbReference type="ARBA" id="ARBA00023065"/>
    </source>
</evidence>
<dbReference type="SUPFAM" id="SSF56784">
    <property type="entry name" value="HAD-like"/>
    <property type="match status" value="1"/>
</dbReference>
<dbReference type="InterPro" id="IPR004014">
    <property type="entry name" value="ATPase_P-typ_cation-transptr_N"/>
</dbReference>
<gene>
    <name evidence="22" type="ORF">TSAR_000665</name>
</gene>
<proteinExistence type="predicted"/>
<keyword evidence="13" id="KW-0915">Sodium</keyword>
<dbReference type="InterPro" id="IPR018303">
    <property type="entry name" value="ATPase_P-typ_P_site"/>
</dbReference>
<dbReference type="GO" id="GO:0030007">
    <property type="term" value="P:intracellular potassium ion homeostasis"/>
    <property type="evidence" value="ECO:0007669"/>
    <property type="project" value="TreeGrafter"/>
</dbReference>
<dbReference type="GO" id="GO:0046872">
    <property type="term" value="F:metal ion binding"/>
    <property type="evidence" value="ECO:0007669"/>
    <property type="project" value="UniProtKB-KW"/>
</dbReference>
<feature type="transmembrane region" description="Helical" evidence="20">
    <location>
        <begin position="823"/>
        <end position="843"/>
    </location>
</feature>
<dbReference type="GO" id="GO:1990573">
    <property type="term" value="P:potassium ion import across plasma membrane"/>
    <property type="evidence" value="ECO:0007669"/>
    <property type="project" value="TreeGrafter"/>
</dbReference>
<reference evidence="22 23" key="1">
    <citation type="journal article" date="2017" name="Curr. Biol.">
        <title>The Evolution of Venom by Co-option of Single-Copy Genes.</title>
        <authorList>
            <person name="Martinson E.O."/>
            <person name="Mrinalini"/>
            <person name="Kelkar Y.D."/>
            <person name="Chang C.H."/>
            <person name="Werren J.H."/>
        </authorList>
    </citation>
    <scope>NUCLEOTIDE SEQUENCE [LARGE SCALE GENOMIC DNA]</scope>
    <source>
        <strain evidence="22 23">Alberta</strain>
        <tissue evidence="22">Whole body</tissue>
    </source>
</reference>
<evidence type="ECO:0000256" key="20">
    <source>
        <dbReference type="SAM" id="Phobius"/>
    </source>
</evidence>
<feature type="transmembrane region" description="Helical" evidence="20">
    <location>
        <begin position="127"/>
        <end position="147"/>
    </location>
</feature>
<dbReference type="InterPro" id="IPR006068">
    <property type="entry name" value="ATPase_P-typ_cation-transptr_C"/>
</dbReference>
<feature type="transmembrane region" description="Helical" evidence="20">
    <location>
        <begin position="94"/>
        <end position="115"/>
    </location>
</feature>
<feature type="region of interest" description="Disordered" evidence="19">
    <location>
        <begin position="1"/>
        <end position="23"/>
    </location>
</feature>
<feature type="transmembrane region" description="Helical" evidence="20">
    <location>
        <begin position="321"/>
        <end position="344"/>
    </location>
</feature>
<evidence type="ECO:0000256" key="8">
    <source>
        <dbReference type="ARBA" id="ARBA00022796"/>
    </source>
</evidence>
<dbReference type="AlphaFoldDB" id="A0A232EFG3"/>
<evidence type="ECO:0000256" key="1">
    <source>
        <dbReference type="ARBA" id="ARBA00004651"/>
    </source>
</evidence>
<evidence type="ECO:0000256" key="18">
    <source>
        <dbReference type="ARBA" id="ARBA00038795"/>
    </source>
</evidence>
<keyword evidence="11 20" id="KW-1133">Transmembrane helix</keyword>
<name>A0A232EFG3_9HYME</name>
<keyword evidence="14" id="KW-0406">Ion transport</keyword>
<evidence type="ECO:0000256" key="15">
    <source>
        <dbReference type="ARBA" id="ARBA00023136"/>
    </source>
</evidence>
<evidence type="ECO:0000256" key="13">
    <source>
        <dbReference type="ARBA" id="ARBA00023053"/>
    </source>
</evidence>
<dbReference type="InterPro" id="IPR023214">
    <property type="entry name" value="HAD_sf"/>
</dbReference>